<accession>A0A931DZQ0</accession>
<dbReference type="AlphaFoldDB" id="A0A931DZQ0"/>
<evidence type="ECO:0000313" key="2">
    <source>
        <dbReference type="Proteomes" id="UP000628448"/>
    </source>
</evidence>
<organism evidence="1 2">
    <name type="scientific">Panacibacter microcysteis</name>
    <dbReference type="NCBI Taxonomy" id="2793269"/>
    <lineage>
        <taxon>Bacteria</taxon>
        <taxon>Pseudomonadati</taxon>
        <taxon>Bacteroidota</taxon>
        <taxon>Chitinophagia</taxon>
        <taxon>Chitinophagales</taxon>
        <taxon>Chitinophagaceae</taxon>
        <taxon>Panacibacter</taxon>
    </lineage>
</organism>
<evidence type="ECO:0000313" key="1">
    <source>
        <dbReference type="EMBL" id="MBG9374760.1"/>
    </source>
</evidence>
<proteinExistence type="predicted"/>
<protein>
    <submittedName>
        <fullName evidence="1">Uncharacterized protein</fullName>
    </submittedName>
</protein>
<sequence>MTPFLPLLIFMLVRLIYITLETPAGANAGNKSLNVLKRRFKMSFRFNRKINNISMLFNGHYVDVKALYVLRFNTLPCISFIGETDPTKAYAYIKEMFDKDVKEIYQHSFFDHDQGETFFNNTIFIMANERMIEIGSNYCHLLHNTTDYGWARNTVQALAGFRIANAAASTATAQTRIIGFAKHTTMSNN</sequence>
<gene>
    <name evidence="1" type="ORF">I5907_00810</name>
</gene>
<reference evidence="1" key="1">
    <citation type="submission" date="2020-11" db="EMBL/GenBank/DDBJ databases">
        <title>Bacterial whole genome sequence for Panacibacter sp. DH6.</title>
        <authorList>
            <person name="Le V."/>
            <person name="Ko S."/>
            <person name="Ahn C.-Y."/>
            <person name="Oh H.-M."/>
        </authorList>
    </citation>
    <scope>NUCLEOTIDE SEQUENCE</scope>
    <source>
        <strain evidence="1">DH6</strain>
    </source>
</reference>
<comment type="caution">
    <text evidence="1">The sequence shown here is derived from an EMBL/GenBank/DDBJ whole genome shotgun (WGS) entry which is preliminary data.</text>
</comment>
<name>A0A931DZQ0_9BACT</name>
<dbReference type="EMBL" id="JADWYR010000001">
    <property type="protein sequence ID" value="MBG9374760.1"/>
    <property type="molecule type" value="Genomic_DNA"/>
</dbReference>
<dbReference type="Proteomes" id="UP000628448">
    <property type="component" value="Unassembled WGS sequence"/>
</dbReference>
<keyword evidence="2" id="KW-1185">Reference proteome</keyword>
<dbReference type="RefSeq" id="WP_196988853.1">
    <property type="nucleotide sequence ID" value="NZ_JADWYR010000001.1"/>
</dbReference>